<dbReference type="PANTHER" id="PTHR13887">
    <property type="entry name" value="GLUTATHIONE S-TRANSFERASE KAPPA"/>
    <property type="match status" value="1"/>
</dbReference>
<evidence type="ECO:0000256" key="1">
    <source>
        <dbReference type="ARBA" id="ARBA00005791"/>
    </source>
</evidence>
<reference evidence="7 8" key="1">
    <citation type="submission" date="2016-01" db="EMBL/GenBank/DDBJ databases">
        <title>Whole genome sequence and analysis of Micromonospora rosaria DSM 803, which can produce antibacterial substance rosamicin.</title>
        <authorList>
            <person name="Yang H."/>
            <person name="He X."/>
            <person name="Zhu D."/>
        </authorList>
    </citation>
    <scope>NUCLEOTIDE SEQUENCE [LARGE SCALE GENOMIC DNA]</scope>
    <source>
        <strain evidence="7 8">DSM 803</strain>
    </source>
</reference>
<evidence type="ECO:0000256" key="3">
    <source>
        <dbReference type="ARBA" id="ARBA00023002"/>
    </source>
</evidence>
<accession>A0A136PZP2</accession>
<dbReference type="InterPro" id="IPR012336">
    <property type="entry name" value="Thioredoxin-like_fold"/>
</dbReference>
<gene>
    <name evidence="7" type="ORF">AWW66_01310</name>
</gene>
<dbReference type="Proteomes" id="UP000070620">
    <property type="component" value="Unassembled WGS sequence"/>
</dbReference>
<dbReference type="Pfam" id="PF13462">
    <property type="entry name" value="Thioredoxin_4"/>
    <property type="match status" value="1"/>
</dbReference>
<name>A0A136PZP2_9ACTN</name>
<dbReference type="InterPro" id="IPR036249">
    <property type="entry name" value="Thioredoxin-like_sf"/>
</dbReference>
<comment type="caution">
    <text evidence="7">The sequence shown here is derived from an EMBL/GenBank/DDBJ whole genome shotgun (WGS) entry which is preliminary data.</text>
</comment>
<organism evidence="7 8">
    <name type="scientific">Micromonospora rosaria</name>
    <dbReference type="NCBI Taxonomy" id="47874"/>
    <lineage>
        <taxon>Bacteria</taxon>
        <taxon>Bacillati</taxon>
        <taxon>Actinomycetota</taxon>
        <taxon>Actinomycetes</taxon>
        <taxon>Micromonosporales</taxon>
        <taxon>Micromonosporaceae</taxon>
        <taxon>Micromonospora</taxon>
    </lineage>
</organism>
<evidence type="ECO:0000256" key="4">
    <source>
        <dbReference type="ARBA" id="ARBA00023157"/>
    </source>
</evidence>
<evidence type="ECO:0000259" key="6">
    <source>
        <dbReference type="PROSITE" id="PS51352"/>
    </source>
</evidence>
<dbReference type="OrthoDB" id="117402at2"/>
<proteinExistence type="inferred from homology"/>
<dbReference type="PROSITE" id="PS51352">
    <property type="entry name" value="THIOREDOXIN_2"/>
    <property type="match status" value="1"/>
</dbReference>
<evidence type="ECO:0000313" key="8">
    <source>
        <dbReference type="Proteomes" id="UP000070620"/>
    </source>
</evidence>
<dbReference type="SUPFAM" id="SSF52833">
    <property type="entry name" value="Thioredoxin-like"/>
    <property type="match status" value="1"/>
</dbReference>
<dbReference type="Gene3D" id="3.40.30.10">
    <property type="entry name" value="Glutaredoxin"/>
    <property type="match status" value="1"/>
</dbReference>
<dbReference type="GO" id="GO:0016491">
    <property type="term" value="F:oxidoreductase activity"/>
    <property type="evidence" value="ECO:0007669"/>
    <property type="project" value="UniProtKB-KW"/>
</dbReference>
<dbReference type="RefSeq" id="WP_067359430.1">
    <property type="nucleotide sequence ID" value="NZ_JBIUBN010000003.1"/>
</dbReference>
<comment type="similarity">
    <text evidence="1">Belongs to the thioredoxin family. DsbA subfamily.</text>
</comment>
<keyword evidence="5" id="KW-0676">Redox-active center</keyword>
<keyword evidence="4" id="KW-1015">Disulfide bond</keyword>
<feature type="domain" description="Thioredoxin" evidence="6">
    <location>
        <begin position="23"/>
        <end position="220"/>
    </location>
</feature>
<dbReference type="PANTHER" id="PTHR13887:SF14">
    <property type="entry name" value="DISULFIDE BOND FORMATION PROTEIN D"/>
    <property type="match status" value="1"/>
</dbReference>
<keyword evidence="3" id="KW-0560">Oxidoreductase</keyword>
<evidence type="ECO:0000256" key="2">
    <source>
        <dbReference type="ARBA" id="ARBA00022729"/>
    </source>
</evidence>
<dbReference type="AlphaFoldDB" id="A0A136PZP2"/>
<dbReference type="EMBL" id="LRQV01000002">
    <property type="protein sequence ID" value="KXK63843.1"/>
    <property type="molecule type" value="Genomic_DNA"/>
</dbReference>
<dbReference type="InterPro" id="IPR013766">
    <property type="entry name" value="Thioredoxin_domain"/>
</dbReference>
<evidence type="ECO:0000313" key="7">
    <source>
        <dbReference type="EMBL" id="KXK63843.1"/>
    </source>
</evidence>
<protein>
    <submittedName>
        <fullName evidence="7">Disulfide bond formation protein DsbA</fullName>
    </submittedName>
</protein>
<sequence length="221" mass="23609">MTRNTRLTLAALAALVLVVAGVLTIDRRDRPTTVSASADGTIDPATLVRDDSHVLATAADGKVTLVEFLDFECEACGAAYPAVKQILADYEGRITVVVRYFPLPGHPNSGLAARTAQAAANQGRFAEMYALLFENQTAWGHREQPQTEMFLGYARSLGLDVDRFQRDLDDPATAARVAKDKADGEAAGVSGTPTFFLNGRPLTDLRGQDDLTAAIDAALAE</sequence>
<keyword evidence="8" id="KW-1185">Reference proteome</keyword>
<evidence type="ECO:0000256" key="5">
    <source>
        <dbReference type="ARBA" id="ARBA00023284"/>
    </source>
</evidence>
<keyword evidence="2" id="KW-0732">Signal</keyword>